<name>A0ACC2SVU5_9FUNG</name>
<gene>
    <name evidence="1" type="ORF">DSO57_1010726</name>
</gene>
<dbReference type="Proteomes" id="UP001165960">
    <property type="component" value="Unassembled WGS sequence"/>
</dbReference>
<evidence type="ECO:0000313" key="1">
    <source>
        <dbReference type="EMBL" id="KAJ9066306.1"/>
    </source>
</evidence>
<keyword evidence="2" id="KW-1185">Reference proteome</keyword>
<accession>A0ACC2SVU5</accession>
<comment type="caution">
    <text evidence="1">The sequence shown here is derived from an EMBL/GenBank/DDBJ whole genome shotgun (WGS) entry which is preliminary data.</text>
</comment>
<proteinExistence type="predicted"/>
<organism evidence="1 2">
    <name type="scientific">Entomophthora muscae</name>
    <dbReference type="NCBI Taxonomy" id="34485"/>
    <lineage>
        <taxon>Eukaryota</taxon>
        <taxon>Fungi</taxon>
        <taxon>Fungi incertae sedis</taxon>
        <taxon>Zoopagomycota</taxon>
        <taxon>Entomophthoromycotina</taxon>
        <taxon>Entomophthoromycetes</taxon>
        <taxon>Entomophthorales</taxon>
        <taxon>Entomophthoraceae</taxon>
        <taxon>Entomophthora</taxon>
    </lineage>
</organism>
<evidence type="ECO:0000313" key="2">
    <source>
        <dbReference type="Proteomes" id="UP001165960"/>
    </source>
</evidence>
<sequence length="287" mass="31857">MLSIKSFAKSQKLLGLNSLLTPGNQSRLRYRSLRIATLSRSMSSQEAKSRENEIVANLNKVSEHIKELAYTCTQEIRLVAVSKTKPNPDLEAAYSWGQRHFGENYVQELVEKSSKLPVDINWHFIGSLQSNKCKVLAAIPNLWAVETLSSIKQADLFQEHRMKLGLSPINIFIQVNTSREENKSGISPKSSELLELSRHILEKCPSLILKGLMTIGSISNSIEASESAQNPDFTCLNECRSFLESNISELANLELSMGMSTDYSAAILAGSTNVRVGSTIFGSRVYK</sequence>
<reference evidence="1" key="1">
    <citation type="submission" date="2022-04" db="EMBL/GenBank/DDBJ databases">
        <title>Genome of the entomopathogenic fungus Entomophthora muscae.</title>
        <authorList>
            <person name="Elya C."/>
            <person name="Lovett B.R."/>
            <person name="Lee E."/>
            <person name="Macias A.M."/>
            <person name="Hajek A.E."/>
            <person name="De Bivort B.L."/>
            <person name="Kasson M.T."/>
            <person name="De Fine Licht H.H."/>
            <person name="Stajich J.E."/>
        </authorList>
    </citation>
    <scope>NUCLEOTIDE SEQUENCE</scope>
    <source>
        <strain evidence="1">Berkeley</strain>
    </source>
</reference>
<protein>
    <submittedName>
        <fullName evidence="1">Uncharacterized protein</fullName>
    </submittedName>
</protein>
<dbReference type="EMBL" id="QTSX02004296">
    <property type="protein sequence ID" value="KAJ9066306.1"/>
    <property type="molecule type" value="Genomic_DNA"/>
</dbReference>